<evidence type="ECO:0000313" key="3">
    <source>
        <dbReference type="Proteomes" id="UP000837857"/>
    </source>
</evidence>
<evidence type="ECO:0000313" key="2">
    <source>
        <dbReference type="EMBL" id="CAH2037653.1"/>
    </source>
</evidence>
<accession>A0ABN8HRA2</accession>
<name>A0ABN8HRA2_9NEOP</name>
<protein>
    <submittedName>
        <fullName evidence="2">Uncharacterized protein</fullName>
    </submittedName>
</protein>
<proteinExistence type="predicted"/>
<reference evidence="2" key="1">
    <citation type="submission" date="2022-03" db="EMBL/GenBank/DDBJ databases">
        <authorList>
            <person name="Martin H S."/>
        </authorList>
    </citation>
    <scope>NUCLEOTIDE SEQUENCE</scope>
</reference>
<sequence>MFERRVTRQIHTVLRRLERYRFSAVEGAVGAGGGVFSAGRPSYPSPPVNINTGTRCPRSPRKIDIGRGEITTLNIYETLLSGA</sequence>
<keyword evidence="3" id="KW-1185">Reference proteome</keyword>
<gene>
    <name evidence="2" type="ORF">IPOD504_LOCUS1259</name>
</gene>
<dbReference type="Proteomes" id="UP000837857">
    <property type="component" value="Chromosome 10"/>
</dbReference>
<feature type="region of interest" description="Disordered" evidence="1">
    <location>
        <begin position="36"/>
        <end position="63"/>
    </location>
</feature>
<organism evidence="2 3">
    <name type="scientific">Iphiclides podalirius</name>
    <name type="common">scarce swallowtail</name>
    <dbReference type="NCBI Taxonomy" id="110791"/>
    <lineage>
        <taxon>Eukaryota</taxon>
        <taxon>Metazoa</taxon>
        <taxon>Ecdysozoa</taxon>
        <taxon>Arthropoda</taxon>
        <taxon>Hexapoda</taxon>
        <taxon>Insecta</taxon>
        <taxon>Pterygota</taxon>
        <taxon>Neoptera</taxon>
        <taxon>Endopterygota</taxon>
        <taxon>Lepidoptera</taxon>
        <taxon>Glossata</taxon>
        <taxon>Ditrysia</taxon>
        <taxon>Papilionoidea</taxon>
        <taxon>Papilionidae</taxon>
        <taxon>Papilioninae</taxon>
        <taxon>Iphiclides</taxon>
    </lineage>
</organism>
<evidence type="ECO:0000256" key="1">
    <source>
        <dbReference type="SAM" id="MobiDB-lite"/>
    </source>
</evidence>
<feature type="non-terminal residue" evidence="2">
    <location>
        <position position="83"/>
    </location>
</feature>
<dbReference type="EMBL" id="OW152822">
    <property type="protein sequence ID" value="CAH2037653.1"/>
    <property type="molecule type" value="Genomic_DNA"/>
</dbReference>